<comment type="caution">
    <text evidence="1">The sequence shown here is derived from an EMBL/GenBank/DDBJ whole genome shotgun (WGS) entry which is preliminary data.</text>
</comment>
<reference evidence="1 2" key="1">
    <citation type="journal article" date="2022" name="bioRxiv">
        <title>The genome of the oomycete Peronosclerospora sorghi, a cosmopolitan pathogen of maize and sorghum, is inflated with dispersed pseudogenes.</title>
        <authorList>
            <person name="Fletcher K."/>
            <person name="Martin F."/>
            <person name="Isakeit T."/>
            <person name="Cavanaugh K."/>
            <person name="Magill C."/>
            <person name="Michelmore R."/>
        </authorList>
    </citation>
    <scope>NUCLEOTIDE SEQUENCE [LARGE SCALE GENOMIC DNA]</scope>
    <source>
        <strain evidence="1">P6</strain>
    </source>
</reference>
<sequence length="166" mass="18162">MSKSLGNVVDPHEVLAKYGSDFVRFYLLRDGVRTNDGNFNAAALEDRVNTELADTLGNLVSRCTGKSVLAKGKLPKRPERDQLTPTDEELVAKAQTLRARSQSSSIHLTLHAAWKKLCSSFTMLIGIAVISSLVSSVTSTSLGIADAMIRYFSSMEPWALSKRLQC</sequence>
<dbReference type="EMBL" id="CM047583">
    <property type="protein sequence ID" value="KAI9913117.1"/>
    <property type="molecule type" value="Genomic_DNA"/>
</dbReference>
<accession>A0ACC0W2Z9</accession>
<evidence type="ECO:0000313" key="1">
    <source>
        <dbReference type="EMBL" id="KAI9913117.1"/>
    </source>
</evidence>
<evidence type="ECO:0000313" key="2">
    <source>
        <dbReference type="Proteomes" id="UP001163321"/>
    </source>
</evidence>
<keyword evidence="2" id="KW-1185">Reference proteome</keyword>
<organism evidence="1 2">
    <name type="scientific">Peronosclerospora sorghi</name>
    <dbReference type="NCBI Taxonomy" id="230839"/>
    <lineage>
        <taxon>Eukaryota</taxon>
        <taxon>Sar</taxon>
        <taxon>Stramenopiles</taxon>
        <taxon>Oomycota</taxon>
        <taxon>Peronosporomycetes</taxon>
        <taxon>Peronosporales</taxon>
        <taxon>Peronosporaceae</taxon>
        <taxon>Peronosclerospora</taxon>
    </lineage>
</organism>
<name>A0ACC0W2Z9_9STRA</name>
<proteinExistence type="predicted"/>
<dbReference type="Proteomes" id="UP001163321">
    <property type="component" value="Chromosome 4"/>
</dbReference>
<protein>
    <submittedName>
        <fullName evidence="1">Uncharacterized protein</fullName>
    </submittedName>
</protein>
<gene>
    <name evidence="1" type="ORF">PsorP6_006612</name>
</gene>